<evidence type="ECO:0000259" key="7">
    <source>
        <dbReference type="Pfam" id="PF01292"/>
    </source>
</evidence>
<evidence type="ECO:0000256" key="1">
    <source>
        <dbReference type="ARBA" id="ARBA00004651"/>
    </source>
</evidence>
<feature type="domain" description="Cytochrome b561 bacterial/Ni-hydrogenase" evidence="7">
    <location>
        <begin position="22"/>
        <end position="182"/>
    </location>
</feature>
<feature type="transmembrane region" description="Helical" evidence="6">
    <location>
        <begin position="109"/>
        <end position="129"/>
    </location>
</feature>
<evidence type="ECO:0000256" key="5">
    <source>
        <dbReference type="ARBA" id="ARBA00023136"/>
    </source>
</evidence>
<organism evidence="8 9">
    <name type="scientific">Frateuria flava</name>
    <dbReference type="NCBI Taxonomy" id="2821489"/>
    <lineage>
        <taxon>Bacteria</taxon>
        <taxon>Pseudomonadati</taxon>
        <taxon>Pseudomonadota</taxon>
        <taxon>Gammaproteobacteria</taxon>
        <taxon>Lysobacterales</taxon>
        <taxon>Rhodanobacteraceae</taxon>
        <taxon>Frateuria</taxon>
    </lineage>
</organism>
<feature type="transmembrane region" description="Helical" evidence="6">
    <location>
        <begin position="149"/>
        <end position="169"/>
    </location>
</feature>
<sequence length="188" mass="20892">MNAIAKTGAAGRDTKDIDTVKVWDPLVRVFHWSLAALFLGNFLTEEGDALHRWMGYAVLALIGIRLVWGFVGTRHARFADWVPRPGQVRTYLRERLAGRSRRRLGHNPAAAVMILALLAGVSLVGLTGWLQTTDAFFGAEWLEEVHEALAYGVLALVGLHVLAAIGESIHYRENLVRAMVTGRKRRLD</sequence>
<dbReference type="SUPFAM" id="SSF81342">
    <property type="entry name" value="Transmembrane di-heme cytochromes"/>
    <property type="match status" value="1"/>
</dbReference>
<dbReference type="InterPro" id="IPR011577">
    <property type="entry name" value="Cyt_b561_bac/Ni-Hgenase"/>
</dbReference>
<proteinExistence type="predicted"/>
<dbReference type="Pfam" id="PF01292">
    <property type="entry name" value="Ni_hydr_CYTB"/>
    <property type="match status" value="1"/>
</dbReference>
<protein>
    <submittedName>
        <fullName evidence="8">Cytochrome b/b6 domain-containing protein</fullName>
    </submittedName>
</protein>
<dbReference type="RefSeq" id="WP_209615393.1">
    <property type="nucleotide sequence ID" value="NZ_JAGJRS010000007.1"/>
</dbReference>
<keyword evidence="5 6" id="KW-0472">Membrane</keyword>
<keyword evidence="2" id="KW-1003">Cell membrane</keyword>
<reference evidence="8 9" key="1">
    <citation type="submission" date="2021-04" db="EMBL/GenBank/DDBJ databases">
        <authorList>
            <person name="Huq M.A."/>
        </authorList>
    </citation>
    <scope>NUCLEOTIDE SEQUENCE [LARGE SCALE GENOMIC DNA]</scope>
    <source>
        <strain evidence="8 9">MAH-13</strain>
    </source>
</reference>
<accession>A0ABS4DJI6</accession>
<keyword evidence="9" id="KW-1185">Reference proteome</keyword>
<dbReference type="PANTHER" id="PTHR30485:SF2">
    <property type="entry name" value="BLL0597 PROTEIN"/>
    <property type="match status" value="1"/>
</dbReference>
<name>A0ABS4DJI6_9GAMM</name>
<dbReference type="EMBL" id="JAGJRS010000007">
    <property type="protein sequence ID" value="MBP1473214.1"/>
    <property type="molecule type" value="Genomic_DNA"/>
</dbReference>
<dbReference type="InterPro" id="IPR051542">
    <property type="entry name" value="Hydrogenase_cytochrome"/>
</dbReference>
<comment type="caution">
    <text evidence="8">The sequence shown here is derived from an EMBL/GenBank/DDBJ whole genome shotgun (WGS) entry which is preliminary data.</text>
</comment>
<comment type="subcellular location">
    <subcellularLocation>
        <location evidence="1">Cell membrane</location>
        <topology evidence="1">Multi-pass membrane protein</topology>
    </subcellularLocation>
</comment>
<evidence type="ECO:0000256" key="6">
    <source>
        <dbReference type="SAM" id="Phobius"/>
    </source>
</evidence>
<keyword evidence="4 6" id="KW-1133">Transmembrane helix</keyword>
<evidence type="ECO:0000256" key="4">
    <source>
        <dbReference type="ARBA" id="ARBA00022989"/>
    </source>
</evidence>
<evidence type="ECO:0000313" key="9">
    <source>
        <dbReference type="Proteomes" id="UP000823790"/>
    </source>
</evidence>
<dbReference type="PANTHER" id="PTHR30485">
    <property type="entry name" value="NI/FE-HYDROGENASE 1 B-TYPE CYTOCHROME SUBUNIT"/>
    <property type="match status" value="1"/>
</dbReference>
<evidence type="ECO:0000313" key="8">
    <source>
        <dbReference type="EMBL" id="MBP1473214.1"/>
    </source>
</evidence>
<gene>
    <name evidence="8" type="ORF">J7I44_02825</name>
</gene>
<dbReference type="Proteomes" id="UP000823790">
    <property type="component" value="Unassembled WGS sequence"/>
</dbReference>
<dbReference type="InterPro" id="IPR016174">
    <property type="entry name" value="Di-haem_cyt_TM"/>
</dbReference>
<evidence type="ECO:0000256" key="3">
    <source>
        <dbReference type="ARBA" id="ARBA00022692"/>
    </source>
</evidence>
<dbReference type="Gene3D" id="1.20.950.20">
    <property type="entry name" value="Transmembrane di-heme cytochromes, Chain C"/>
    <property type="match status" value="1"/>
</dbReference>
<evidence type="ECO:0000256" key="2">
    <source>
        <dbReference type="ARBA" id="ARBA00022475"/>
    </source>
</evidence>
<keyword evidence="3 6" id="KW-0812">Transmembrane</keyword>
<feature type="transmembrane region" description="Helical" evidence="6">
    <location>
        <begin position="53"/>
        <end position="71"/>
    </location>
</feature>